<feature type="domain" description="Transposase IS66 zinc-finger binding" evidence="4">
    <location>
        <begin position="114"/>
        <end position="159"/>
    </location>
</feature>
<dbReference type="EMBL" id="JAQOND010000016">
    <property type="protein sequence ID" value="MDC2827475.1"/>
    <property type="molecule type" value="Genomic_DNA"/>
</dbReference>
<evidence type="ECO:0000259" key="5">
    <source>
        <dbReference type="Pfam" id="PF13007"/>
    </source>
</evidence>
<accession>A0AAJ1HRU8</accession>
<dbReference type="RefSeq" id="WP_272207765.1">
    <property type="nucleotide sequence ID" value="NZ_JAQONC010000016.1"/>
</dbReference>
<name>A0AAJ1HRU8_LIMMU</name>
<proteinExistence type="predicted"/>
<evidence type="ECO:0000259" key="3">
    <source>
        <dbReference type="Pfam" id="PF03050"/>
    </source>
</evidence>
<feature type="compositionally biased region" description="Basic and acidic residues" evidence="2">
    <location>
        <begin position="65"/>
        <end position="86"/>
    </location>
</feature>
<dbReference type="Pfam" id="PF13007">
    <property type="entry name" value="LZ_Tnp_IS66"/>
    <property type="match status" value="1"/>
</dbReference>
<dbReference type="NCBIfam" id="NF033517">
    <property type="entry name" value="transpos_IS66"/>
    <property type="match status" value="1"/>
</dbReference>
<comment type="caution">
    <text evidence="6">The sequence shown here is derived from an EMBL/GenBank/DDBJ whole genome shotgun (WGS) entry which is preliminary data.</text>
</comment>
<evidence type="ECO:0000256" key="1">
    <source>
        <dbReference type="SAM" id="Coils"/>
    </source>
</evidence>
<dbReference type="PANTHER" id="PTHR33678:SF2">
    <property type="match status" value="1"/>
</dbReference>
<dbReference type="PANTHER" id="PTHR33678">
    <property type="entry name" value="BLL1576 PROTEIN"/>
    <property type="match status" value="1"/>
</dbReference>
<dbReference type="InterPro" id="IPR024463">
    <property type="entry name" value="Transposase_TnpC_homeodom"/>
</dbReference>
<dbReference type="Pfam" id="PF03050">
    <property type="entry name" value="DDE_Tnp_IS66"/>
    <property type="match status" value="1"/>
</dbReference>
<dbReference type="Pfam" id="PF13005">
    <property type="entry name" value="zf-IS66"/>
    <property type="match status" value="1"/>
</dbReference>
<dbReference type="Proteomes" id="UP001218021">
    <property type="component" value="Unassembled WGS sequence"/>
</dbReference>
<sequence>MAQAQQPKNLEEALQVIQQLSEVIQQQNELINQLKVTLQLQQHRRFAKKNESLNPDQLSLFEEKQVEATDSHESSDAAAKKREPSRHPKPKQSNSRKENLDCLPQEDCEYDLDDKTCPDCHQEMKQIGRRLASREAVYVPAHTVCRNVYAKTYKCQHCHPNGGDKLVTAKTPSPLFNHSYISSSILATIAANKFDLAVPFNRQERMWKAANLELDSKQMANAVIKGAKRFLKPLSDYLVNQLRQEKVVHMDETPFQVLDSGKSKSYFWALRTPKEFAKHQIAYFHYAPTRSGKVISDVLTPDYMGAVMCDGYRGYGQEQLPKATFGSCLIHIRRPFIELVKGLTLKNNAQATQAVKLLSRVFHKEKNLRYTTPAEKKAQRRKLVKPLLDAFYRFIEGIAYPMHKLKDAVKNALKLKARVYQIFEIGELPLSNNSVEQSIRPSTIIRKNSLFAKSTAGAEANAIFYTIVQTAKLNHLDVFKYLELIFEAYTRSQNLDLKAYLPWNPTVQQICGK</sequence>
<feature type="domain" description="Transposase IS66 central" evidence="3">
    <location>
        <begin position="178"/>
        <end position="459"/>
    </location>
</feature>
<evidence type="ECO:0000313" key="7">
    <source>
        <dbReference type="Proteomes" id="UP001218021"/>
    </source>
</evidence>
<feature type="domain" description="Transposase TnpC homeodomain" evidence="5">
    <location>
        <begin position="33"/>
        <end position="107"/>
    </location>
</feature>
<protein>
    <submittedName>
        <fullName evidence="6">IS66 family transposase</fullName>
    </submittedName>
</protein>
<keyword evidence="1" id="KW-0175">Coiled coil</keyword>
<reference evidence="6" key="1">
    <citation type="submission" date="2023-01" db="EMBL/GenBank/DDBJ databases">
        <title>Genome analysis of 13 Lactobacillus isolated from gut of wild boar.</title>
        <authorList>
            <person name="Papp P."/>
            <person name="Libisch B."/>
            <person name="Nagy T."/>
            <person name="Olasz F."/>
        </authorList>
    </citation>
    <scope>NUCLEOTIDE SEQUENCE</scope>
    <source>
        <strain evidence="6">F108</strain>
    </source>
</reference>
<dbReference type="AlphaFoldDB" id="A0AAJ1HRU8"/>
<evidence type="ECO:0000313" key="6">
    <source>
        <dbReference type="EMBL" id="MDC2827475.1"/>
    </source>
</evidence>
<organism evidence="6 7">
    <name type="scientific">Limosilactobacillus mucosae</name>
    <name type="common">Lactobacillus mucosae</name>
    <dbReference type="NCBI Taxonomy" id="97478"/>
    <lineage>
        <taxon>Bacteria</taxon>
        <taxon>Bacillati</taxon>
        <taxon>Bacillota</taxon>
        <taxon>Bacilli</taxon>
        <taxon>Lactobacillales</taxon>
        <taxon>Lactobacillaceae</taxon>
        <taxon>Limosilactobacillus</taxon>
    </lineage>
</organism>
<dbReference type="InterPro" id="IPR024474">
    <property type="entry name" value="Znf_dom_IS66"/>
</dbReference>
<dbReference type="InterPro" id="IPR052344">
    <property type="entry name" value="Transposase-related"/>
</dbReference>
<feature type="coiled-coil region" evidence="1">
    <location>
        <begin position="10"/>
        <end position="44"/>
    </location>
</feature>
<evidence type="ECO:0000256" key="2">
    <source>
        <dbReference type="SAM" id="MobiDB-lite"/>
    </source>
</evidence>
<evidence type="ECO:0000259" key="4">
    <source>
        <dbReference type="Pfam" id="PF13005"/>
    </source>
</evidence>
<dbReference type="InterPro" id="IPR004291">
    <property type="entry name" value="Transposase_IS66_central"/>
</dbReference>
<feature type="region of interest" description="Disordered" evidence="2">
    <location>
        <begin position="65"/>
        <end position="98"/>
    </location>
</feature>
<gene>
    <name evidence="6" type="ORF">PO158_04145</name>
</gene>